<dbReference type="Proteomes" id="UP000508034">
    <property type="component" value="Unassembled WGS sequence"/>
</dbReference>
<keyword evidence="2" id="KW-0614">Plasmid</keyword>
<evidence type="ECO:0000313" key="4">
    <source>
        <dbReference type="Proteomes" id="UP000508034"/>
    </source>
</evidence>
<geneLocation type="plasmid" evidence="2">
    <name>pAM65-52-1-360K</name>
</geneLocation>
<proteinExistence type="predicted"/>
<dbReference type="Gene3D" id="1.10.3290.10">
    <property type="entry name" value="Fido-like domain"/>
    <property type="match status" value="1"/>
</dbReference>
<organism evidence="2">
    <name type="scientific">Bacillus thuringiensis subsp. israelensis</name>
    <dbReference type="NCBI Taxonomy" id="1430"/>
    <lineage>
        <taxon>Bacteria</taxon>
        <taxon>Bacillati</taxon>
        <taxon>Bacillota</taxon>
        <taxon>Bacilli</taxon>
        <taxon>Bacillales</taxon>
        <taxon>Bacillaceae</taxon>
        <taxon>Bacillus</taxon>
        <taxon>Bacillus cereus group</taxon>
    </lineage>
</organism>
<evidence type="ECO:0000313" key="3">
    <source>
        <dbReference type="EMBL" id="VIJ08004.1"/>
    </source>
</evidence>
<name>A0A1L2Z098_BACTI</name>
<evidence type="ECO:0000259" key="1">
    <source>
        <dbReference type="PROSITE" id="PS51459"/>
    </source>
</evidence>
<dbReference type="InterPro" id="IPR003812">
    <property type="entry name" value="Fido"/>
</dbReference>
<evidence type="ECO:0000313" key="2">
    <source>
        <dbReference type="EMBL" id="APF32476.1"/>
    </source>
</evidence>
<dbReference type="RefSeq" id="WP_001243463.1">
    <property type="nucleotide sequence ID" value="NZ_CAAKHA010000029.1"/>
</dbReference>
<dbReference type="InterPro" id="IPR040198">
    <property type="entry name" value="Fido_containing"/>
</dbReference>
<dbReference type="PANTHER" id="PTHR13504">
    <property type="entry name" value="FIDO DOMAIN-CONTAINING PROTEIN DDB_G0283145"/>
    <property type="match status" value="1"/>
</dbReference>
<protein>
    <submittedName>
        <fullName evidence="2">Cell filamentation protein Fic</fullName>
    </submittedName>
    <submittedName>
        <fullName evidence="3">Fic/DOC family protein</fullName>
    </submittedName>
</protein>
<accession>A0A1L2Z098</accession>
<dbReference type="Pfam" id="PF02661">
    <property type="entry name" value="Fic"/>
    <property type="match status" value="1"/>
</dbReference>
<reference evidence="2" key="1">
    <citation type="journal article" date="2017" name="Res. Microbiol.">
        <title>Comparative genomics of extrachromosomal elements in Bacillus thuringiensis subsp. israelensis.</title>
        <authorList>
            <person name="Bolotin A."/>
            <person name="Gillis A."/>
            <person name="Sanchis V."/>
            <person name="Nielsen-LeRoux C."/>
            <person name="Mahillon J."/>
            <person name="Lereclus D."/>
            <person name="Sorokin A."/>
        </authorList>
    </citation>
    <scope>NUCLEOTIDE SEQUENCE</scope>
    <source>
        <strain evidence="2">AM65-52</strain>
        <plasmid evidence="2">pAM65-52-1-360K</plasmid>
    </source>
</reference>
<dbReference type="EMBL" id="CAAKHA010000029">
    <property type="protein sequence ID" value="VIJ08004.1"/>
    <property type="molecule type" value="Genomic_DNA"/>
</dbReference>
<dbReference type="PANTHER" id="PTHR13504:SF38">
    <property type="entry name" value="FIDO DOMAIN-CONTAINING PROTEIN"/>
    <property type="match status" value="1"/>
</dbReference>
<gene>
    <name evidence="2" type="ORF">ATN07_28610</name>
    <name evidence="3" type="ORF">BTAR23_AR23_06086</name>
</gene>
<dbReference type="InterPro" id="IPR036597">
    <property type="entry name" value="Fido-like_dom_sf"/>
</dbReference>
<dbReference type="EMBL" id="CP013276">
    <property type="protein sequence ID" value="APF32476.1"/>
    <property type="molecule type" value="Genomic_DNA"/>
</dbReference>
<dbReference type="AlphaFoldDB" id="A0A1L2Z098"/>
<feature type="domain" description="Fido" evidence="1">
    <location>
        <begin position="109"/>
        <end position="253"/>
    </location>
</feature>
<reference evidence="3 4" key="2">
    <citation type="submission" date="2019-04" db="EMBL/GenBank/DDBJ databases">
        <authorList>
            <person name="Patino-Navarrete R."/>
            <person name="Patino Navarrete R."/>
        </authorList>
    </citation>
    <scope>NUCLEOTIDE SEQUENCE [LARGE SCALE GENOMIC DNA]</scope>
    <source>
        <strain evidence="3">Bacillus thuringiensis strain AR23</strain>
    </source>
</reference>
<dbReference type="PROSITE" id="PS51459">
    <property type="entry name" value="FIDO"/>
    <property type="match status" value="1"/>
</dbReference>
<dbReference type="SUPFAM" id="SSF140931">
    <property type="entry name" value="Fic-like"/>
    <property type="match status" value="1"/>
</dbReference>
<sequence>MRNFFEEKYTNLEFKRELINTISKISEYKGAIAAYQTQKPEIFNLLEKSISLQYIKTFPNIYEKFTFSNKQLKKLVDHHASPQTLEEDALFCYCKTLELVQKESHKLPIKPQTIQELHFQLMNYSTSESGNWRKSELVLSSIPKLKDQFKLRTVVLYDMVPQYLYHLCEQYNALRAKGNFHPLLLIPQFILNFLCIYPFNKGNGKLAKILIQWLLIESGFTFVKYTCIDKYFKEYESDYYDALYKSAAHWYQGDHNVVFWMKIFLDIVLVAYKELNYVIKNCISTHTKRKRIEKYIDRQDNPFTKENIRNMYPDISESTINKTLHALNSQGYIKLVSKGRNATWIKRKLT</sequence>